<dbReference type="EMBL" id="CP104003">
    <property type="protein sequence ID" value="UWM53723.1"/>
    <property type="molecule type" value="Genomic_DNA"/>
</dbReference>
<dbReference type="RefSeq" id="WP_260592717.1">
    <property type="nucleotide sequence ID" value="NZ_CP104003.1"/>
</dbReference>
<feature type="transmembrane region" description="Helical" evidence="1">
    <location>
        <begin position="27"/>
        <end position="46"/>
    </location>
</feature>
<keyword evidence="1" id="KW-0812">Transmembrane</keyword>
<protein>
    <submittedName>
        <fullName evidence="2">Uncharacterized protein</fullName>
    </submittedName>
</protein>
<dbReference type="Pfam" id="PF26047">
    <property type="entry name" value="DUF8015"/>
    <property type="match status" value="1"/>
</dbReference>
<name>A0A9E7R2Q7_9EURY</name>
<accession>A0A9E7R2Q7</accession>
<evidence type="ECO:0000313" key="3">
    <source>
        <dbReference type="Proteomes" id="UP001057580"/>
    </source>
</evidence>
<gene>
    <name evidence="2" type="ORF">N0B31_16490</name>
</gene>
<proteinExistence type="predicted"/>
<organism evidence="2 3">
    <name type="scientific">Salinirubellus salinus</name>
    <dbReference type="NCBI Taxonomy" id="1364945"/>
    <lineage>
        <taxon>Archaea</taxon>
        <taxon>Methanobacteriati</taxon>
        <taxon>Methanobacteriota</taxon>
        <taxon>Stenosarchaea group</taxon>
        <taxon>Halobacteria</taxon>
        <taxon>Halobacteriales</taxon>
        <taxon>Natronomonadaceae</taxon>
        <taxon>Salinirubellus</taxon>
    </lineage>
</organism>
<evidence type="ECO:0000313" key="2">
    <source>
        <dbReference type="EMBL" id="UWM53723.1"/>
    </source>
</evidence>
<dbReference type="Proteomes" id="UP001057580">
    <property type="component" value="Chromosome"/>
</dbReference>
<dbReference type="AlphaFoldDB" id="A0A9E7R2Q7"/>
<sequence length="77" mass="7901">MTRSADSDRDSDRATTTLVSGVTRYDLLLAVVPAVFVVGVVASHLAALPPRAGLAGASLVALLAVVDGLFRNPPLSE</sequence>
<dbReference type="KEGG" id="ssai:N0B31_16490"/>
<keyword evidence="3" id="KW-1185">Reference proteome</keyword>
<dbReference type="InterPro" id="IPR058328">
    <property type="entry name" value="DUF8015"/>
</dbReference>
<evidence type="ECO:0000256" key="1">
    <source>
        <dbReference type="SAM" id="Phobius"/>
    </source>
</evidence>
<keyword evidence="1" id="KW-1133">Transmembrane helix</keyword>
<reference evidence="2" key="1">
    <citation type="submission" date="2022-09" db="EMBL/GenBank/DDBJ databases">
        <title>Diverse halophilic archaea isolated from saline environments.</title>
        <authorList>
            <person name="Cui H.-L."/>
        </authorList>
    </citation>
    <scope>NUCLEOTIDE SEQUENCE</scope>
    <source>
        <strain evidence="2">ZS-35-S2</strain>
    </source>
</reference>
<dbReference type="GeneID" id="74944054"/>
<keyword evidence="1" id="KW-0472">Membrane</keyword>